<dbReference type="EMBL" id="KL363296">
    <property type="protein sequence ID" value="KFD48342.1"/>
    <property type="molecule type" value="Genomic_DNA"/>
</dbReference>
<organism evidence="2">
    <name type="scientific">Trichuris suis</name>
    <name type="common">pig whipworm</name>
    <dbReference type="NCBI Taxonomy" id="68888"/>
    <lineage>
        <taxon>Eukaryota</taxon>
        <taxon>Metazoa</taxon>
        <taxon>Ecdysozoa</taxon>
        <taxon>Nematoda</taxon>
        <taxon>Enoplea</taxon>
        <taxon>Dorylaimia</taxon>
        <taxon>Trichinellida</taxon>
        <taxon>Trichuridae</taxon>
        <taxon>Trichuris</taxon>
    </lineage>
</organism>
<accession>A0A085MQM9</accession>
<dbReference type="AlphaFoldDB" id="A0A085MQM9"/>
<dbReference type="Proteomes" id="UP000030758">
    <property type="component" value="Unassembled WGS sequence"/>
</dbReference>
<sequence length="68" mass="7807">MHICIFEPFYYLASLFWHMKLHFIECSWILTGWQESQSSQMAHLQAEAFVGAILRGFDAALDSSPNAL</sequence>
<keyword evidence="3" id="KW-1185">Reference proteome</keyword>
<evidence type="ECO:0000313" key="1">
    <source>
        <dbReference type="EMBL" id="KFD48342.1"/>
    </source>
</evidence>
<evidence type="ECO:0000313" key="3">
    <source>
        <dbReference type="Proteomes" id="UP000030764"/>
    </source>
</evidence>
<dbReference type="Proteomes" id="UP000030764">
    <property type="component" value="Unassembled WGS sequence"/>
</dbReference>
<name>A0A085MQM9_9BILA</name>
<proteinExistence type="predicted"/>
<protein>
    <submittedName>
        <fullName evidence="2">Uncharacterized protein</fullName>
    </submittedName>
</protein>
<reference evidence="2 3" key="1">
    <citation type="journal article" date="2014" name="Nat. Genet.">
        <title>Genome and transcriptome of the porcine whipworm Trichuris suis.</title>
        <authorList>
            <person name="Jex A.R."/>
            <person name="Nejsum P."/>
            <person name="Schwarz E.M."/>
            <person name="Hu L."/>
            <person name="Young N.D."/>
            <person name="Hall R.S."/>
            <person name="Korhonen P.K."/>
            <person name="Liao S."/>
            <person name="Thamsborg S."/>
            <person name="Xia J."/>
            <person name="Xu P."/>
            <person name="Wang S."/>
            <person name="Scheerlinck J.P."/>
            <person name="Hofmann A."/>
            <person name="Sternberg P.W."/>
            <person name="Wang J."/>
            <person name="Gasser R.B."/>
        </authorList>
    </citation>
    <scope>NUCLEOTIDE SEQUENCE [LARGE SCALE GENOMIC DNA]</scope>
    <source>
        <strain evidence="2">DCEP-RM93F</strain>
        <strain evidence="1">DCEP-RM93M</strain>
    </source>
</reference>
<gene>
    <name evidence="1" type="ORF">M513_10754</name>
    <name evidence="2" type="ORF">M514_10754</name>
</gene>
<dbReference type="EMBL" id="KL367854">
    <property type="protein sequence ID" value="KFD59525.1"/>
    <property type="molecule type" value="Genomic_DNA"/>
</dbReference>
<evidence type="ECO:0000313" key="2">
    <source>
        <dbReference type="EMBL" id="KFD59525.1"/>
    </source>
</evidence>